<dbReference type="KEGG" id="sfy:GFH48_12395"/>
<dbReference type="AlphaFoldDB" id="A0A5Q0LA85"/>
<reference evidence="1 2" key="1">
    <citation type="submission" date="2019-10" db="EMBL/GenBank/DDBJ databases">
        <title>A novel species.</title>
        <authorList>
            <person name="Gao J."/>
        </authorList>
    </citation>
    <scope>NUCLEOTIDE SEQUENCE [LARGE SCALE GENOMIC DNA]</scope>
    <source>
        <strain evidence="1 2">QMT-28</strain>
    </source>
</reference>
<name>A0A5Q0LA85_9ACTN</name>
<evidence type="ECO:0000313" key="2">
    <source>
        <dbReference type="Proteomes" id="UP000326179"/>
    </source>
</evidence>
<gene>
    <name evidence="1" type="ORF">GFH48_12395</name>
</gene>
<sequence length="160" mass="16435">MVLLLLLLLPGGPVACVALARYGFGRLGHPGAGPADGGGRLRGTAALLGAAAVAVYVWGLLHVAGAVLAAEDGGTDSAPVRPCRTPGWQEWARDPGITGYTVSYLPLRFVCETGDGGRYATGHVPRYVNPAFLCLTVAAVATAGSAALDAERRARRRTVV</sequence>
<dbReference type="Proteomes" id="UP000326179">
    <property type="component" value="Chromosome"/>
</dbReference>
<evidence type="ECO:0000313" key="1">
    <source>
        <dbReference type="EMBL" id="QFZ73940.1"/>
    </source>
</evidence>
<proteinExistence type="predicted"/>
<accession>A0A5Q0LA85</accession>
<protein>
    <submittedName>
        <fullName evidence="1">Uncharacterized protein</fullName>
    </submittedName>
</protein>
<dbReference type="RefSeq" id="WP_153288289.1">
    <property type="nucleotide sequence ID" value="NZ_CP045643.1"/>
</dbReference>
<keyword evidence="2" id="KW-1185">Reference proteome</keyword>
<dbReference type="EMBL" id="CP045643">
    <property type="protein sequence ID" value="QFZ73940.1"/>
    <property type="molecule type" value="Genomic_DNA"/>
</dbReference>
<organism evidence="1 2">
    <name type="scientific">Streptomyces fagopyri</name>
    <dbReference type="NCBI Taxonomy" id="2662397"/>
    <lineage>
        <taxon>Bacteria</taxon>
        <taxon>Bacillati</taxon>
        <taxon>Actinomycetota</taxon>
        <taxon>Actinomycetes</taxon>
        <taxon>Kitasatosporales</taxon>
        <taxon>Streptomycetaceae</taxon>
        <taxon>Streptomyces</taxon>
    </lineage>
</organism>